<feature type="region of interest" description="Disordered" evidence="1">
    <location>
        <begin position="1"/>
        <end position="38"/>
    </location>
</feature>
<evidence type="ECO:0000313" key="2">
    <source>
        <dbReference type="EMBL" id="SES21822.1"/>
    </source>
</evidence>
<evidence type="ECO:0000256" key="1">
    <source>
        <dbReference type="SAM" id="MobiDB-lite"/>
    </source>
</evidence>
<gene>
    <name evidence="2" type="ORF">SAMN05421870_11265</name>
</gene>
<keyword evidence="3" id="KW-1185">Reference proteome</keyword>
<evidence type="ECO:0000313" key="3">
    <source>
        <dbReference type="Proteomes" id="UP000182841"/>
    </source>
</evidence>
<accession>A0A1H9VJP9</accession>
<feature type="compositionally biased region" description="Basic residues" evidence="1">
    <location>
        <begin position="19"/>
        <end position="29"/>
    </location>
</feature>
<sequence length="76" mass="7753">MVEADETGARCTGAGSAGPRRRERYRAVRAPRAAPVEGPDGGCGCYSGCVRLAAAARTTAGPGCRTARTAAVRSTR</sequence>
<organism evidence="2 3">
    <name type="scientific">Streptomyces qinglanensis</name>
    <dbReference type="NCBI Taxonomy" id="943816"/>
    <lineage>
        <taxon>Bacteria</taxon>
        <taxon>Bacillati</taxon>
        <taxon>Actinomycetota</taxon>
        <taxon>Actinomycetes</taxon>
        <taxon>Kitasatosporales</taxon>
        <taxon>Streptomycetaceae</taxon>
        <taxon>Streptomyces</taxon>
    </lineage>
</organism>
<proteinExistence type="predicted"/>
<name>A0A1H9VJP9_9ACTN</name>
<dbReference type="EMBL" id="FOGO01000012">
    <property type="protein sequence ID" value="SES21822.1"/>
    <property type="molecule type" value="Genomic_DNA"/>
</dbReference>
<protein>
    <submittedName>
        <fullName evidence="2">Uncharacterized protein</fullName>
    </submittedName>
</protein>
<dbReference type="Proteomes" id="UP000182841">
    <property type="component" value="Unassembled WGS sequence"/>
</dbReference>
<dbReference type="AlphaFoldDB" id="A0A1H9VJP9"/>
<reference evidence="3" key="1">
    <citation type="submission" date="2016-10" db="EMBL/GenBank/DDBJ databases">
        <authorList>
            <person name="Varghese N."/>
            <person name="Submissions S."/>
        </authorList>
    </citation>
    <scope>NUCLEOTIDE SEQUENCE [LARGE SCALE GENOMIC DNA]</scope>
    <source>
        <strain evidence="3">CGMCC 4.6825</strain>
    </source>
</reference>